<dbReference type="InterPro" id="IPR037914">
    <property type="entry name" value="SpoVT-AbrB_sf"/>
</dbReference>
<gene>
    <name evidence="1" type="ORF">DMH04_14550</name>
</gene>
<proteinExistence type="predicted"/>
<protein>
    <recommendedName>
        <fullName evidence="3">AbrB/MazE/SpoVT family DNA-binding domain-containing protein</fullName>
    </recommendedName>
</protein>
<name>A0A428ZE51_KIBAR</name>
<evidence type="ECO:0000313" key="1">
    <source>
        <dbReference type="EMBL" id="RSM86373.1"/>
    </source>
</evidence>
<evidence type="ECO:0008006" key="3">
    <source>
        <dbReference type="Google" id="ProtNLM"/>
    </source>
</evidence>
<accession>A0A428ZE51</accession>
<organism evidence="1 2">
    <name type="scientific">Kibdelosporangium aridum</name>
    <dbReference type="NCBI Taxonomy" id="2030"/>
    <lineage>
        <taxon>Bacteria</taxon>
        <taxon>Bacillati</taxon>
        <taxon>Actinomycetota</taxon>
        <taxon>Actinomycetes</taxon>
        <taxon>Pseudonocardiales</taxon>
        <taxon>Pseudonocardiaceae</taxon>
        <taxon>Kibdelosporangium</taxon>
    </lineage>
</organism>
<dbReference type="AlphaFoldDB" id="A0A428ZE51"/>
<sequence>MVVVTGSTIQPVVFPTIRTAATGSPAARLPMPLPVAPLTRSSTALYGVATIDDRGRFVDHALTTALGWTHGTGLGIRESDDCVIFHPNECSVTMITKHGRLHLPAQVRHWYGLSAGDRILLVADADRQTLTVYPPASLDLLLAGDRP</sequence>
<evidence type="ECO:0000313" key="2">
    <source>
        <dbReference type="Proteomes" id="UP000287547"/>
    </source>
</evidence>
<comment type="caution">
    <text evidence="1">The sequence shown here is derived from an EMBL/GenBank/DDBJ whole genome shotgun (WGS) entry which is preliminary data.</text>
</comment>
<dbReference type="EMBL" id="QHKI01000009">
    <property type="protein sequence ID" value="RSM86373.1"/>
    <property type="molecule type" value="Genomic_DNA"/>
</dbReference>
<dbReference type="SUPFAM" id="SSF89447">
    <property type="entry name" value="AbrB/MazE/MraZ-like"/>
    <property type="match status" value="1"/>
</dbReference>
<dbReference type="Proteomes" id="UP000287547">
    <property type="component" value="Unassembled WGS sequence"/>
</dbReference>
<reference evidence="1 2" key="1">
    <citation type="submission" date="2018-05" db="EMBL/GenBank/DDBJ databases">
        <title>Evolution of GPA BGCs.</title>
        <authorList>
            <person name="Waglechner N."/>
            <person name="Wright G.D."/>
        </authorList>
    </citation>
    <scope>NUCLEOTIDE SEQUENCE [LARGE SCALE GENOMIC DNA]</scope>
    <source>
        <strain evidence="1 2">A82846</strain>
    </source>
</reference>